<dbReference type="NCBIfam" id="TIGR00370">
    <property type="entry name" value="5-oxoprolinase subunit PxpB"/>
    <property type="match status" value="1"/>
</dbReference>
<dbReference type="AlphaFoldDB" id="A0A372LPZ6"/>
<dbReference type="InterPro" id="IPR029000">
    <property type="entry name" value="Cyclophilin-like_dom_sf"/>
</dbReference>
<organism evidence="5 6">
    <name type="scientific">Peribacillus saganii</name>
    <dbReference type="NCBI Taxonomy" id="2303992"/>
    <lineage>
        <taxon>Bacteria</taxon>
        <taxon>Bacillati</taxon>
        <taxon>Bacillota</taxon>
        <taxon>Bacilli</taxon>
        <taxon>Bacillales</taxon>
        <taxon>Bacillaceae</taxon>
        <taxon>Peribacillus</taxon>
    </lineage>
</organism>
<dbReference type="Pfam" id="PF02682">
    <property type="entry name" value="CT_C_D"/>
    <property type="match status" value="1"/>
</dbReference>
<gene>
    <name evidence="5" type="primary">pxpB</name>
    <name evidence="5" type="ORF">D0469_06710</name>
</gene>
<evidence type="ECO:0000256" key="2">
    <source>
        <dbReference type="ARBA" id="ARBA00022801"/>
    </source>
</evidence>
<keyword evidence="6" id="KW-1185">Reference proteome</keyword>
<proteinExistence type="predicted"/>
<feature type="domain" description="Carboxyltransferase" evidence="4">
    <location>
        <begin position="7"/>
        <end position="208"/>
    </location>
</feature>
<dbReference type="PANTHER" id="PTHR34698:SF2">
    <property type="entry name" value="5-OXOPROLINASE SUBUNIT B"/>
    <property type="match status" value="1"/>
</dbReference>
<dbReference type="OrthoDB" id="9778567at2"/>
<keyword evidence="1" id="KW-0547">Nucleotide-binding</keyword>
<name>A0A372LPZ6_9BACI</name>
<evidence type="ECO:0000256" key="3">
    <source>
        <dbReference type="ARBA" id="ARBA00022840"/>
    </source>
</evidence>
<comment type="caution">
    <text evidence="5">The sequence shown here is derived from an EMBL/GenBank/DDBJ whole genome shotgun (WGS) entry which is preliminary data.</text>
</comment>
<dbReference type="InterPro" id="IPR003833">
    <property type="entry name" value="CT_C_D"/>
</dbReference>
<evidence type="ECO:0000259" key="4">
    <source>
        <dbReference type="SMART" id="SM00796"/>
    </source>
</evidence>
<dbReference type="Gene3D" id="2.40.100.10">
    <property type="entry name" value="Cyclophilin-like"/>
    <property type="match status" value="1"/>
</dbReference>
<dbReference type="SUPFAM" id="SSF50891">
    <property type="entry name" value="Cyclophilin-like"/>
    <property type="match status" value="1"/>
</dbReference>
<dbReference type="SUPFAM" id="SSF160467">
    <property type="entry name" value="PH0987 N-terminal domain-like"/>
    <property type="match status" value="1"/>
</dbReference>
<sequence>MNSFSNVQFQPLGEQVLIVNFKNEISFNTNMQVHSYALLIKESNIRGVQQIIPTLRSLAVLYDPIVIGYDELRNQLKSLKSIDTKIEKNGGRIIYIPVIYGGEDGPDLKEVAERTGLSQEEVIDIHSSNHYLIYMLGFTSSYPYCGEIDQRLSLPRRTSPRIKAAKGTVAIANEQTIIIPIESPTGWHIIGRTPIESFNPSIDPPTIFRAGDYIQFVPISSQEAKEWDSLKQREWREKWNF</sequence>
<accession>A0A372LPZ6</accession>
<evidence type="ECO:0000313" key="6">
    <source>
        <dbReference type="Proteomes" id="UP000264541"/>
    </source>
</evidence>
<dbReference type="Proteomes" id="UP000264541">
    <property type="component" value="Unassembled WGS sequence"/>
</dbReference>
<keyword evidence="3" id="KW-0067">ATP-binding</keyword>
<dbReference type="PANTHER" id="PTHR34698">
    <property type="entry name" value="5-OXOPROLINASE SUBUNIT B"/>
    <property type="match status" value="1"/>
</dbReference>
<evidence type="ECO:0000256" key="1">
    <source>
        <dbReference type="ARBA" id="ARBA00022741"/>
    </source>
</evidence>
<evidence type="ECO:0000313" key="5">
    <source>
        <dbReference type="EMBL" id="RFU70285.1"/>
    </source>
</evidence>
<dbReference type="GO" id="GO:0005524">
    <property type="term" value="F:ATP binding"/>
    <property type="evidence" value="ECO:0007669"/>
    <property type="project" value="UniProtKB-KW"/>
</dbReference>
<dbReference type="SMART" id="SM00796">
    <property type="entry name" value="AHS1"/>
    <property type="match status" value="1"/>
</dbReference>
<dbReference type="EC" id="3.5.2.9" evidence="5"/>
<reference evidence="5 6" key="1">
    <citation type="submission" date="2018-08" db="EMBL/GenBank/DDBJ databases">
        <title>Bacillus chawlae sp. nov., Bacillus glennii sp. nov., and Bacillus saganii sp. nov. Isolated from the Vehicle Assembly Building at Kennedy Space Center where the Viking Spacecraft were Assembled.</title>
        <authorList>
            <person name="Seuylemezian A."/>
            <person name="Vaishampayan P."/>
        </authorList>
    </citation>
    <scope>NUCLEOTIDE SEQUENCE [LARGE SCALE GENOMIC DNA]</scope>
    <source>
        <strain evidence="5 6">V47-23a</strain>
    </source>
</reference>
<dbReference type="Gene3D" id="3.30.1360.40">
    <property type="match status" value="1"/>
</dbReference>
<protein>
    <submittedName>
        <fullName evidence="5">5-oxoprolinase subunit PxpB</fullName>
        <ecNumber evidence="5">3.5.2.9</ecNumber>
    </submittedName>
</protein>
<dbReference type="GO" id="GO:0017168">
    <property type="term" value="F:5-oxoprolinase (ATP-hydrolyzing) activity"/>
    <property type="evidence" value="ECO:0007669"/>
    <property type="project" value="UniProtKB-EC"/>
</dbReference>
<dbReference type="RefSeq" id="WP_117325869.1">
    <property type="nucleotide sequence ID" value="NZ_QVTE01000016.1"/>
</dbReference>
<dbReference type="InterPro" id="IPR010016">
    <property type="entry name" value="PxpB"/>
</dbReference>
<keyword evidence="2 5" id="KW-0378">Hydrolase</keyword>
<dbReference type="EMBL" id="QVTE01000016">
    <property type="protein sequence ID" value="RFU70285.1"/>
    <property type="molecule type" value="Genomic_DNA"/>
</dbReference>